<gene>
    <name evidence="10" type="primary">macB_5</name>
    <name evidence="10" type="ORF">Pla175_42710</name>
</gene>
<feature type="transmembrane region" description="Helical" evidence="7">
    <location>
        <begin position="302"/>
        <end position="324"/>
    </location>
</feature>
<dbReference type="GO" id="GO:0016787">
    <property type="term" value="F:hydrolase activity"/>
    <property type="evidence" value="ECO:0007669"/>
    <property type="project" value="UniProtKB-KW"/>
</dbReference>
<dbReference type="InterPro" id="IPR050250">
    <property type="entry name" value="Macrolide_Exporter_MacB"/>
</dbReference>
<evidence type="ECO:0000256" key="4">
    <source>
        <dbReference type="ARBA" id="ARBA00022989"/>
    </source>
</evidence>
<keyword evidence="4 7" id="KW-1133">Transmembrane helix</keyword>
<dbReference type="GO" id="GO:0022857">
    <property type="term" value="F:transmembrane transporter activity"/>
    <property type="evidence" value="ECO:0007669"/>
    <property type="project" value="TreeGrafter"/>
</dbReference>
<keyword evidence="10" id="KW-0547">Nucleotide-binding</keyword>
<keyword evidence="3 7" id="KW-0812">Transmembrane</keyword>
<keyword evidence="5 7" id="KW-0472">Membrane</keyword>
<dbReference type="AlphaFoldDB" id="A0A518DHA0"/>
<keyword evidence="11" id="KW-1185">Reference proteome</keyword>
<dbReference type="InterPro" id="IPR025857">
    <property type="entry name" value="MacB_PCD"/>
</dbReference>
<feature type="transmembrane region" description="Helical" evidence="7">
    <location>
        <begin position="344"/>
        <end position="363"/>
    </location>
</feature>
<evidence type="ECO:0000256" key="7">
    <source>
        <dbReference type="SAM" id="Phobius"/>
    </source>
</evidence>
<dbReference type="PANTHER" id="PTHR30572">
    <property type="entry name" value="MEMBRANE COMPONENT OF TRANSPORTER-RELATED"/>
    <property type="match status" value="1"/>
</dbReference>
<keyword evidence="10" id="KW-0378">Hydrolase</keyword>
<evidence type="ECO:0000259" key="9">
    <source>
        <dbReference type="Pfam" id="PF12704"/>
    </source>
</evidence>
<feature type="domain" description="ABC3 transporter permease C-terminal" evidence="8">
    <location>
        <begin position="253"/>
        <end position="368"/>
    </location>
</feature>
<dbReference type="RefSeq" id="WP_145290182.1">
    <property type="nucleotide sequence ID" value="NZ_CP036291.1"/>
</dbReference>
<evidence type="ECO:0000313" key="11">
    <source>
        <dbReference type="Proteomes" id="UP000317429"/>
    </source>
</evidence>
<sequence>MNFISFLFRNVMRRKWRSFLTASAVAIAVASVVALVGISTGFLDTFKSFYQELGIDMLVTREGGARKLTSAIPEEISDKIAALPGVKDVIPGSVDIISLNDYGLQVVPVNGLVPGTFVFDHYRMTSGRKLTVDDGAAAMLGAGLAKAVEKNVGDTLELIPGEPYEIVGIYEADSQLDNAAVVLSLKQHQYMMDREGQVTGISIVLDDPNDKEAMARIKSEVEKMERGIVAKPTKEHVENLQEIRLAIGMAWLTSAIAMVVGTLGMLNTMIMSLQERTGEIGLLRAVGWTRSRVGKMILGESVLLSVFGGLLGVGVAFLIVWLLTLLPQAMMVNSRIDSAVVGQGMAVAVIVGVLGGVIPAMHATKLAPADALRQSH</sequence>
<dbReference type="GO" id="GO:0005524">
    <property type="term" value="F:ATP binding"/>
    <property type="evidence" value="ECO:0007669"/>
    <property type="project" value="UniProtKB-KW"/>
</dbReference>
<dbReference type="EMBL" id="CP036291">
    <property type="protein sequence ID" value="QDU90858.1"/>
    <property type="molecule type" value="Genomic_DNA"/>
</dbReference>
<comment type="similarity">
    <text evidence="6">Belongs to the ABC-4 integral membrane protein family.</text>
</comment>
<dbReference type="PANTHER" id="PTHR30572:SF4">
    <property type="entry name" value="ABC TRANSPORTER PERMEASE YTRF"/>
    <property type="match status" value="1"/>
</dbReference>
<dbReference type="Proteomes" id="UP000317429">
    <property type="component" value="Chromosome"/>
</dbReference>
<keyword evidence="2" id="KW-1003">Cell membrane</keyword>
<dbReference type="OrthoDB" id="9775474at2"/>
<accession>A0A518DHA0</accession>
<dbReference type="KEGG" id="pnd:Pla175_42710"/>
<dbReference type="EC" id="3.6.3.-" evidence="10"/>
<organism evidence="10 11">
    <name type="scientific">Pirellulimonas nuda</name>
    <dbReference type="NCBI Taxonomy" id="2528009"/>
    <lineage>
        <taxon>Bacteria</taxon>
        <taxon>Pseudomonadati</taxon>
        <taxon>Planctomycetota</taxon>
        <taxon>Planctomycetia</taxon>
        <taxon>Pirellulales</taxon>
        <taxon>Lacipirellulaceae</taxon>
        <taxon>Pirellulimonas</taxon>
    </lineage>
</organism>
<dbReference type="GO" id="GO:0005886">
    <property type="term" value="C:plasma membrane"/>
    <property type="evidence" value="ECO:0007669"/>
    <property type="project" value="UniProtKB-SubCell"/>
</dbReference>
<evidence type="ECO:0000256" key="3">
    <source>
        <dbReference type="ARBA" id="ARBA00022692"/>
    </source>
</evidence>
<evidence type="ECO:0000256" key="1">
    <source>
        <dbReference type="ARBA" id="ARBA00004651"/>
    </source>
</evidence>
<feature type="transmembrane region" description="Helical" evidence="7">
    <location>
        <begin position="245"/>
        <end position="266"/>
    </location>
</feature>
<feature type="domain" description="MacB-like periplasmic core" evidence="9">
    <location>
        <begin position="18"/>
        <end position="217"/>
    </location>
</feature>
<dbReference type="Pfam" id="PF12704">
    <property type="entry name" value="MacB_PCD"/>
    <property type="match status" value="1"/>
</dbReference>
<dbReference type="Pfam" id="PF02687">
    <property type="entry name" value="FtsX"/>
    <property type="match status" value="1"/>
</dbReference>
<name>A0A518DHA0_9BACT</name>
<proteinExistence type="inferred from homology"/>
<comment type="subcellular location">
    <subcellularLocation>
        <location evidence="1">Cell membrane</location>
        <topology evidence="1">Multi-pass membrane protein</topology>
    </subcellularLocation>
</comment>
<evidence type="ECO:0000313" key="10">
    <source>
        <dbReference type="EMBL" id="QDU90858.1"/>
    </source>
</evidence>
<dbReference type="InterPro" id="IPR003838">
    <property type="entry name" value="ABC3_permease_C"/>
</dbReference>
<keyword evidence="10" id="KW-0067">ATP-binding</keyword>
<evidence type="ECO:0000256" key="2">
    <source>
        <dbReference type="ARBA" id="ARBA00022475"/>
    </source>
</evidence>
<reference evidence="10 11" key="1">
    <citation type="submission" date="2019-02" db="EMBL/GenBank/DDBJ databases">
        <title>Deep-cultivation of Planctomycetes and their phenomic and genomic characterization uncovers novel biology.</title>
        <authorList>
            <person name="Wiegand S."/>
            <person name="Jogler M."/>
            <person name="Boedeker C."/>
            <person name="Pinto D."/>
            <person name="Vollmers J."/>
            <person name="Rivas-Marin E."/>
            <person name="Kohn T."/>
            <person name="Peeters S.H."/>
            <person name="Heuer A."/>
            <person name="Rast P."/>
            <person name="Oberbeckmann S."/>
            <person name="Bunk B."/>
            <person name="Jeske O."/>
            <person name="Meyerdierks A."/>
            <person name="Storesund J.E."/>
            <person name="Kallscheuer N."/>
            <person name="Luecker S."/>
            <person name="Lage O.M."/>
            <person name="Pohl T."/>
            <person name="Merkel B.J."/>
            <person name="Hornburger P."/>
            <person name="Mueller R.-W."/>
            <person name="Bruemmer F."/>
            <person name="Labrenz M."/>
            <person name="Spormann A.M."/>
            <person name="Op den Camp H."/>
            <person name="Overmann J."/>
            <person name="Amann R."/>
            <person name="Jetten M.S.M."/>
            <person name="Mascher T."/>
            <person name="Medema M.H."/>
            <person name="Devos D.P."/>
            <person name="Kaster A.-K."/>
            <person name="Ovreas L."/>
            <person name="Rohde M."/>
            <person name="Galperin M.Y."/>
            <person name="Jogler C."/>
        </authorList>
    </citation>
    <scope>NUCLEOTIDE SEQUENCE [LARGE SCALE GENOMIC DNA]</scope>
    <source>
        <strain evidence="10 11">Pla175</strain>
    </source>
</reference>
<evidence type="ECO:0000259" key="8">
    <source>
        <dbReference type="Pfam" id="PF02687"/>
    </source>
</evidence>
<protein>
    <submittedName>
        <fullName evidence="10">Macrolide export ATP-binding/permease protein MacB</fullName>
        <ecNumber evidence="10">3.6.3.-</ecNumber>
    </submittedName>
</protein>
<evidence type="ECO:0000256" key="5">
    <source>
        <dbReference type="ARBA" id="ARBA00023136"/>
    </source>
</evidence>
<evidence type="ECO:0000256" key="6">
    <source>
        <dbReference type="ARBA" id="ARBA00038076"/>
    </source>
</evidence>